<dbReference type="Gene3D" id="2.30.30.40">
    <property type="entry name" value="SH3 Domains"/>
    <property type="match status" value="1"/>
</dbReference>
<dbReference type="STRING" id="200324.A0A2N5V6T4"/>
<evidence type="ECO:0000256" key="2">
    <source>
        <dbReference type="PROSITE-ProRule" id="PRU00192"/>
    </source>
</evidence>
<feature type="domain" description="SH3" evidence="4">
    <location>
        <begin position="611"/>
        <end position="670"/>
    </location>
</feature>
<name>A0A2N5V6T4_9BASI</name>
<dbReference type="SUPFAM" id="SSF50044">
    <property type="entry name" value="SH3-domain"/>
    <property type="match status" value="1"/>
</dbReference>
<feature type="compositionally biased region" description="Basic and acidic residues" evidence="3">
    <location>
        <begin position="418"/>
        <end position="438"/>
    </location>
</feature>
<accession>A0A2N5V6T4</accession>
<feature type="compositionally biased region" description="Polar residues" evidence="3">
    <location>
        <begin position="305"/>
        <end position="328"/>
    </location>
</feature>
<dbReference type="AlphaFoldDB" id="A0A2N5V6T4"/>
<comment type="caution">
    <text evidence="5">The sequence shown here is derived from an EMBL/GenBank/DDBJ whole genome shotgun (WGS) entry which is preliminary data.</text>
</comment>
<dbReference type="EMBL" id="PGCJ01000125">
    <property type="protein sequence ID" value="PLW45715.1"/>
    <property type="molecule type" value="Genomic_DNA"/>
</dbReference>
<dbReference type="SMART" id="SM00326">
    <property type="entry name" value="SH3"/>
    <property type="match status" value="1"/>
</dbReference>
<dbReference type="GO" id="GO:0035091">
    <property type="term" value="F:phosphatidylinositol binding"/>
    <property type="evidence" value="ECO:0007669"/>
    <property type="project" value="TreeGrafter"/>
</dbReference>
<dbReference type="Pfam" id="PF04366">
    <property type="entry name" value="Ysc84"/>
    <property type="match status" value="1"/>
</dbReference>
<dbReference type="PANTHER" id="PTHR15629">
    <property type="entry name" value="SH3YL1 PROTEIN"/>
    <property type="match status" value="1"/>
</dbReference>
<dbReference type="Pfam" id="PF00018">
    <property type="entry name" value="SH3_1"/>
    <property type="match status" value="1"/>
</dbReference>
<gene>
    <name evidence="5" type="ORF">PCANC_08077</name>
</gene>
<feature type="compositionally biased region" description="Basic and acidic residues" evidence="3">
    <location>
        <begin position="258"/>
        <end position="270"/>
    </location>
</feature>
<dbReference type="Proteomes" id="UP000235388">
    <property type="component" value="Unassembled WGS sequence"/>
</dbReference>
<organism evidence="5 6">
    <name type="scientific">Puccinia coronata f. sp. avenae</name>
    <dbReference type="NCBI Taxonomy" id="200324"/>
    <lineage>
        <taxon>Eukaryota</taxon>
        <taxon>Fungi</taxon>
        <taxon>Dikarya</taxon>
        <taxon>Basidiomycota</taxon>
        <taxon>Pucciniomycotina</taxon>
        <taxon>Pucciniomycetes</taxon>
        <taxon>Pucciniales</taxon>
        <taxon>Pucciniaceae</taxon>
        <taxon>Puccinia</taxon>
    </lineage>
</organism>
<feature type="compositionally biased region" description="Polar residues" evidence="3">
    <location>
        <begin position="363"/>
        <end position="372"/>
    </location>
</feature>
<feature type="region of interest" description="Disordered" evidence="3">
    <location>
        <begin position="223"/>
        <end position="446"/>
    </location>
</feature>
<dbReference type="GO" id="GO:0030479">
    <property type="term" value="C:actin cortical patch"/>
    <property type="evidence" value="ECO:0007669"/>
    <property type="project" value="TreeGrafter"/>
</dbReference>
<evidence type="ECO:0000259" key="4">
    <source>
        <dbReference type="PROSITE" id="PS50002"/>
    </source>
</evidence>
<keyword evidence="6" id="KW-1185">Reference proteome</keyword>
<dbReference type="InterPro" id="IPR051702">
    <property type="entry name" value="SH3_domain_YSC84-like"/>
</dbReference>
<dbReference type="GO" id="GO:0051666">
    <property type="term" value="P:actin cortical patch localization"/>
    <property type="evidence" value="ECO:0007669"/>
    <property type="project" value="TreeGrafter"/>
</dbReference>
<reference evidence="5 6" key="1">
    <citation type="submission" date="2017-11" db="EMBL/GenBank/DDBJ databases">
        <title>De novo assembly and phasing of dikaryotic genomes from two isolates of Puccinia coronata f. sp. avenae, the causal agent of oat crown rust.</title>
        <authorList>
            <person name="Miller M.E."/>
            <person name="Zhang Y."/>
            <person name="Omidvar V."/>
            <person name="Sperschneider J."/>
            <person name="Schwessinger B."/>
            <person name="Raley C."/>
            <person name="Palmer J.M."/>
            <person name="Garnica D."/>
            <person name="Upadhyaya N."/>
            <person name="Rathjen J."/>
            <person name="Taylor J.M."/>
            <person name="Park R.F."/>
            <person name="Dodds P.N."/>
            <person name="Hirsch C.D."/>
            <person name="Kianian S.F."/>
            <person name="Figueroa M."/>
        </authorList>
    </citation>
    <scope>NUCLEOTIDE SEQUENCE [LARGE SCALE GENOMIC DNA]</scope>
    <source>
        <strain evidence="5">12NC29</strain>
    </source>
</reference>
<dbReference type="GO" id="GO:0051015">
    <property type="term" value="F:actin filament binding"/>
    <property type="evidence" value="ECO:0007669"/>
    <property type="project" value="TreeGrafter"/>
</dbReference>
<keyword evidence="1 2" id="KW-0728">SH3 domain</keyword>
<evidence type="ECO:0000313" key="5">
    <source>
        <dbReference type="EMBL" id="PLW45715.1"/>
    </source>
</evidence>
<evidence type="ECO:0000313" key="6">
    <source>
        <dbReference type="Proteomes" id="UP000235388"/>
    </source>
</evidence>
<dbReference type="InterPro" id="IPR001452">
    <property type="entry name" value="SH3_domain"/>
</dbReference>
<dbReference type="OrthoDB" id="443981at2759"/>
<dbReference type="PROSITE" id="PS50002">
    <property type="entry name" value="SH3"/>
    <property type="match status" value="1"/>
</dbReference>
<proteinExistence type="predicted"/>
<feature type="compositionally biased region" description="Polar residues" evidence="3">
    <location>
        <begin position="247"/>
        <end position="257"/>
    </location>
</feature>
<dbReference type="InterPro" id="IPR036028">
    <property type="entry name" value="SH3-like_dom_sf"/>
</dbReference>
<feature type="compositionally biased region" description="Low complexity" evidence="3">
    <location>
        <begin position="275"/>
        <end position="286"/>
    </location>
</feature>
<feature type="compositionally biased region" description="Basic and acidic residues" evidence="3">
    <location>
        <begin position="373"/>
        <end position="395"/>
    </location>
</feature>
<evidence type="ECO:0000256" key="1">
    <source>
        <dbReference type="ARBA" id="ARBA00022443"/>
    </source>
</evidence>
<dbReference type="PANTHER" id="PTHR15629:SF2">
    <property type="entry name" value="SH3 DOMAIN-CONTAINING YSC84-LIKE PROTEIN 1"/>
    <property type="match status" value="1"/>
</dbReference>
<dbReference type="InterPro" id="IPR007461">
    <property type="entry name" value="Ysc84_actin-binding"/>
</dbReference>
<sequence>MRIGNPLPTSLPLECSKAARTFKSFVSPTDGIDGLIPSHVLRSAHGFAVFTVAKAGFLMSVRAGTGVVVARLSDGRWSPPSAIGTGGMGFGGQVGAEVAEFIIVLNSKSALTQFMSAGSITLGGNASVALGPIGRNAEGSGALNSKGKLAAMYSYSKTKGAFAGISVEGSAIFERQDCNVKAYGRGATATKILSGHIDIPLWAEDLLDILAARAGSYTEYIDQRSPLESPRNTSFDNDRAEGERSFANPSYQSQNQKDYFEREPDREARPPIEPYSFGSSYSHGSSDVTAPKPQSRRSMFAVSSWRLSRSQNSTKTDPSSHSRQSSAGTHWIDNIRSESPPPSQEKWNPAPFPSKARSRRSHSNLITQQLTEISERHHDDELDDLDPHGRRSKKDEDDEIESLSSIGSDDDPPFESANDWHDSQSRDNAAHLGVDPDHQSASSKDGAKRNWFGLIEEHGLAGKTGNLRQQDGIIDDLMSLDLMGPPNPDHHIPHRPSANFARKHYSSSSSSSIKEYLKDNDARELRSNKASSIFGNLSKKRSLVNVNEVPSTAIRYKNPIFAFSSTDKLHCFDGPEGPQAVPEIPRDRDSNDFLVGTTMPSVSCTKTDLTGYLGKVVAQFDFLGDQEGDLSFKKGDVVLILEKIDQEWWLGSIGLRKGIFPVNRVSSLQQ</sequence>
<dbReference type="GO" id="GO:0051017">
    <property type="term" value="P:actin filament bundle assembly"/>
    <property type="evidence" value="ECO:0007669"/>
    <property type="project" value="TreeGrafter"/>
</dbReference>
<protein>
    <recommendedName>
        <fullName evidence="4">SH3 domain-containing protein</fullName>
    </recommendedName>
</protein>
<evidence type="ECO:0000256" key="3">
    <source>
        <dbReference type="SAM" id="MobiDB-lite"/>
    </source>
</evidence>